<name>A0ABY6CZX1_9BACT</name>
<organism evidence="2 3">
    <name type="scientific">Reichenbachiella carrageenanivorans</name>
    <dbReference type="NCBI Taxonomy" id="2979869"/>
    <lineage>
        <taxon>Bacteria</taxon>
        <taxon>Pseudomonadati</taxon>
        <taxon>Bacteroidota</taxon>
        <taxon>Cytophagia</taxon>
        <taxon>Cytophagales</taxon>
        <taxon>Reichenbachiellaceae</taxon>
        <taxon>Reichenbachiella</taxon>
    </lineage>
</organism>
<accession>A0ABY6CZX1</accession>
<keyword evidence="1" id="KW-1133">Transmembrane helix</keyword>
<keyword evidence="1" id="KW-0472">Membrane</keyword>
<feature type="transmembrane region" description="Helical" evidence="1">
    <location>
        <begin position="44"/>
        <end position="66"/>
    </location>
</feature>
<proteinExistence type="predicted"/>
<keyword evidence="1" id="KW-0812">Transmembrane</keyword>
<dbReference type="RefSeq" id="WP_263051210.1">
    <property type="nucleotide sequence ID" value="NZ_CP106735.1"/>
</dbReference>
<protein>
    <submittedName>
        <fullName evidence="2">Uncharacterized protein</fullName>
    </submittedName>
</protein>
<evidence type="ECO:0000256" key="1">
    <source>
        <dbReference type="SAM" id="Phobius"/>
    </source>
</evidence>
<sequence>MLDAIAPGKRLGMFGLFLIVYATLTPICWHFTKNFGRHFNKAEKIKLIIFLTLWAVICELWALWYYVSFESTSGFDEAIYGVIAFTVAIDALFMTLGVQFAAKRINNHFLNRMEEKNA</sequence>
<feature type="transmembrane region" description="Helical" evidence="1">
    <location>
        <begin position="78"/>
        <end position="102"/>
    </location>
</feature>
<evidence type="ECO:0000313" key="2">
    <source>
        <dbReference type="EMBL" id="UXX79472.1"/>
    </source>
</evidence>
<keyword evidence="3" id="KW-1185">Reference proteome</keyword>
<reference evidence="2" key="1">
    <citation type="submission" date="2022-10" db="EMBL/GenBank/DDBJ databases">
        <title>Comparative genomics and taxonomic characterization of three novel marine species of genus Reichenbachiella exhibiting antioxidant and polysaccharide degradation activities.</title>
        <authorList>
            <person name="Muhammad N."/>
            <person name="Lee Y.-J."/>
            <person name="Ko J."/>
            <person name="Kim S.-G."/>
        </authorList>
    </citation>
    <scope>NUCLEOTIDE SEQUENCE</scope>
    <source>
        <strain evidence="2">Wsw4-B4</strain>
    </source>
</reference>
<feature type="transmembrane region" description="Helical" evidence="1">
    <location>
        <begin position="12"/>
        <end position="32"/>
    </location>
</feature>
<evidence type="ECO:0000313" key="3">
    <source>
        <dbReference type="Proteomes" id="UP001062165"/>
    </source>
</evidence>
<dbReference type="Proteomes" id="UP001062165">
    <property type="component" value="Chromosome"/>
</dbReference>
<dbReference type="EMBL" id="CP106735">
    <property type="protein sequence ID" value="UXX79472.1"/>
    <property type="molecule type" value="Genomic_DNA"/>
</dbReference>
<gene>
    <name evidence="2" type="ORF">N7E81_19175</name>
</gene>